<proteinExistence type="predicted"/>
<reference evidence="2 3" key="1">
    <citation type="submission" date="2019-01" db="EMBL/GenBank/DDBJ databases">
        <title>A draft genome assembly of the solar-powered sea slug Elysia chlorotica.</title>
        <authorList>
            <person name="Cai H."/>
            <person name="Li Q."/>
            <person name="Fang X."/>
            <person name="Li J."/>
            <person name="Curtis N.E."/>
            <person name="Altenburger A."/>
            <person name="Shibata T."/>
            <person name="Feng M."/>
            <person name="Maeda T."/>
            <person name="Schwartz J.A."/>
            <person name="Shigenobu S."/>
            <person name="Lundholm N."/>
            <person name="Nishiyama T."/>
            <person name="Yang H."/>
            <person name="Hasebe M."/>
            <person name="Li S."/>
            <person name="Pierce S.K."/>
            <person name="Wang J."/>
        </authorList>
    </citation>
    <scope>NUCLEOTIDE SEQUENCE [LARGE SCALE GENOMIC DNA]</scope>
    <source>
        <strain evidence="2">EC2010</strain>
        <tissue evidence="2">Whole organism of an adult</tissue>
    </source>
</reference>
<evidence type="ECO:0000256" key="1">
    <source>
        <dbReference type="SAM" id="MobiDB-lite"/>
    </source>
</evidence>
<dbReference type="Proteomes" id="UP000271974">
    <property type="component" value="Unassembled WGS sequence"/>
</dbReference>
<feature type="region of interest" description="Disordered" evidence="1">
    <location>
        <begin position="248"/>
        <end position="267"/>
    </location>
</feature>
<gene>
    <name evidence="2" type="ORF">EGW08_004442</name>
</gene>
<comment type="caution">
    <text evidence="2">The sequence shown here is derived from an EMBL/GenBank/DDBJ whole genome shotgun (WGS) entry which is preliminary data.</text>
</comment>
<evidence type="ECO:0000313" key="3">
    <source>
        <dbReference type="Proteomes" id="UP000271974"/>
    </source>
</evidence>
<dbReference type="EMBL" id="RQTK01000101">
    <property type="protein sequence ID" value="RUS87777.1"/>
    <property type="molecule type" value="Genomic_DNA"/>
</dbReference>
<organism evidence="2 3">
    <name type="scientific">Elysia chlorotica</name>
    <name type="common">Eastern emerald elysia</name>
    <name type="synonym">Sea slug</name>
    <dbReference type="NCBI Taxonomy" id="188477"/>
    <lineage>
        <taxon>Eukaryota</taxon>
        <taxon>Metazoa</taxon>
        <taxon>Spiralia</taxon>
        <taxon>Lophotrochozoa</taxon>
        <taxon>Mollusca</taxon>
        <taxon>Gastropoda</taxon>
        <taxon>Heterobranchia</taxon>
        <taxon>Euthyneura</taxon>
        <taxon>Panpulmonata</taxon>
        <taxon>Sacoglossa</taxon>
        <taxon>Placobranchoidea</taxon>
        <taxon>Plakobranchidae</taxon>
        <taxon>Elysia</taxon>
    </lineage>
</organism>
<dbReference type="AlphaFoldDB" id="A0A3S0ZVJ1"/>
<evidence type="ECO:0000313" key="2">
    <source>
        <dbReference type="EMBL" id="RUS87777.1"/>
    </source>
</evidence>
<name>A0A3S0ZVJ1_ELYCH</name>
<keyword evidence="3" id="KW-1185">Reference proteome</keyword>
<sequence>MRVSLAHASRTETNENSIGVLCLTLPHPFAETLSIRSGSGCSTAQAQFDEKSRDRGTTPGCVQVAGSRGLRDASETSSTMGGLKSSPRTVGQNEPNPNRDGYQKAQMGLHRPHTTKSYGVQLLASTHLGVPLSIAFTDVERQAFPRVDGEVSRCGTSEQQNSITTGTRLMYHLSDIAALPSNRAIVWLVHATRLRMSRKTVLSVFNVRTNCECTFCFSTLFRTSKQDGVPAAFSSHMQRTVGMAHLAHRGATRSREPRSKGSPGPIRCSPQIADFAGGVATSRLSMKLRLYHQ</sequence>
<accession>A0A3S0ZVJ1</accession>
<feature type="compositionally biased region" description="Polar residues" evidence="1">
    <location>
        <begin position="75"/>
        <end position="96"/>
    </location>
</feature>
<feature type="region of interest" description="Disordered" evidence="1">
    <location>
        <begin position="46"/>
        <end position="104"/>
    </location>
</feature>
<protein>
    <submittedName>
        <fullName evidence="2">Uncharacterized protein</fullName>
    </submittedName>
</protein>